<feature type="transmembrane region" description="Helical" evidence="12">
    <location>
        <begin position="140"/>
        <end position="157"/>
    </location>
</feature>
<dbReference type="GO" id="GO:0006814">
    <property type="term" value="P:sodium ion transport"/>
    <property type="evidence" value="ECO:0007669"/>
    <property type="project" value="UniProtKB-KW"/>
</dbReference>
<name>A0A0K0CUS7_ANGCA</name>
<evidence type="ECO:0000313" key="13">
    <source>
        <dbReference type="Proteomes" id="UP000035642"/>
    </source>
</evidence>
<feature type="transmembrane region" description="Helical" evidence="12">
    <location>
        <begin position="178"/>
        <end position="197"/>
    </location>
</feature>
<evidence type="ECO:0000256" key="11">
    <source>
        <dbReference type="RuleBase" id="RU362091"/>
    </source>
</evidence>
<evidence type="ECO:0000256" key="4">
    <source>
        <dbReference type="ARBA" id="ARBA00022475"/>
    </source>
</evidence>
<reference evidence="14" key="2">
    <citation type="submission" date="2017-02" db="UniProtKB">
        <authorList>
            <consortium name="WormBaseParasite"/>
        </authorList>
    </citation>
    <scope>IDENTIFICATION</scope>
</reference>
<dbReference type="PANTHER" id="PTHR42985">
    <property type="entry name" value="SODIUM-COUPLED MONOCARBOXYLATE TRANSPORTER"/>
    <property type="match status" value="1"/>
</dbReference>
<evidence type="ECO:0000256" key="8">
    <source>
        <dbReference type="ARBA" id="ARBA00023065"/>
    </source>
</evidence>
<dbReference type="PANTHER" id="PTHR42985:SF40">
    <property type="entry name" value="LD47995P-RELATED"/>
    <property type="match status" value="1"/>
</dbReference>
<keyword evidence="3" id="KW-0813">Transport</keyword>
<dbReference type="Pfam" id="PF00474">
    <property type="entry name" value="SSF"/>
    <property type="match status" value="1"/>
</dbReference>
<keyword evidence="6 12" id="KW-1133">Transmembrane helix</keyword>
<dbReference type="InterPro" id="IPR001734">
    <property type="entry name" value="Na/solute_symporter"/>
</dbReference>
<evidence type="ECO:0000256" key="12">
    <source>
        <dbReference type="SAM" id="Phobius"/>
    </source>
</evidence>
<comment type="subcellular location">
    <subcellularLocation>
        <location evidence="1">Cell membrane</location>
        <topology evidence="1">Multi-pass membrane protein</topology>
    </subcellularLocation>
</comment>
<dbReference type="GO" id="GO:0005886">
    <property type="term" value="C:plasma membrane"/>
    <property type="evidence" value="ECO:0007669"/>
    <property type="project" value="UniProtKB-SubCell"/>
</dbReference>
<evidence type="ECO:0000256" key="7">
    <source>
        <dbReference type="ARBA" id="ARBA00023053"/>
    </source>
</evidence>
<dbReference type="WBParaSite" id="ACAC_0000100801-mRNA-1">
    <property type="protein sequence ID" value="ACAC_0000100801-mRNA-1"/>
    <property type="gene ID" value="ACAC_0000100801"/>
</dbReference>
<dbReference type="InterPro" id="IPR051163">
    <property type="entry name" value="Sodium:Solute_Symporter_SSF"/>
</dbReference>
<evidence type="ECO:0000256" key="9">
    <source>
        <dbReference type="ARBA" id="ARBA00023136"/>
    </source>
</evidence>
<feature type="transmembrane region" description="Helical" evidence="12">
    <location>
        <begin position="99"/>
        <end position="120"/>
    </location>
</feature>
<dbReference type="InterPro" id="IPR038377">
    <property type="entry name" value="Na/Glc_symporter_sf"/>
</dbReference>
<feature type="transmembrane region" description="Helical" evidence="12">
    <location>
        <begin position="68"/>
        <end position="87"/>
    </location>
</feature>
<dbReference type="GO" id="GO:0015293">
    <property type="term" value="F:symporter activity"/>
    <property type="evidence" value="ECO:0007669"/>
    <property type="project" value="TreeGrafter"/>
</dbReference>
<keyword evidence="7" id="KW-0915">Sodium</keyword>
<evidence type="ECO:0000256" key="10">
    <source>
        <dbReference type="ARBA" id="ARBA00023201"/>
    </source>
</evidence>
<keyword evidence="8" id="KW-0406">Ion transport</keyword>
<accession>A0A0K0CUS7</accession>
<sequence length="277" mass="31261">MQRWNPYYSPVFDSFLGILCDYDEYTYDKHTDTIFYTIKSSRLLLRSGKAKSTAKDEYLMGGHRMPPIPVALSLLTTFLSGILMLGVPAEMFQRGVQIWLNFVVGMLSSLITSLVFLPVFHKMKCTCLHEYFIHRLVQFYTYPSALFFLVSLLHNYVHVNSDLRSSSSAVTGSANPQMVIFGLITTLYTCIGGLKAVVWSDSLQAVLMYGGVFTLIVQGLRHPKVGGLARVWRIAVESGRTSELFRFDPRIDQVVIVFQSVFQNSPIICITSSNVDH</sequence>
<keyword evidence="10" id="KW-0739">Sodium transport</keyword>
<evidence type="ECO:0000256" key="5">
    <source>
        <dbReference type="ARBA" id="ARBA00022692"/>
    </source>
</evidence>
<dbReference type="PROSITE" id="PS50283">
    <property type="entry name" value="NA_SOLUT_SYMP_3"/>
    <property type="match status" value="1"/>
</dbReference>
<keyword evidence="13" id="KW-1185">Reference proteome</keyword>
<evidence type="ECO:0000256" key="3">
    <source>
        <dbReference type="ARBA" id="ARBA00022448"/>
    </source>
</evidence>
<reference evidence="13" key="1">
    <citation type="submission" date="2012-09" db="EMBL/GenBank/DDBJ databases">
        <authorList>
            <person name="Martin A.A."/>
        </authorList>
    </citation>
    <scope>NUCLEOTIDE SEQUENCE</scope>
</reference>
<keyword evidence="9 12" id="KW-0472">Membrane</keyword>
<evidence type="ECO:0000256" key="6">
    <source>
        <dbReference type="ARBA" id="ARBA00022989"/>
    </source>
</evidence>
<proteinExistence type="inferred from homology"/>
<organism evidence="13 14">
    <name type="scientific">Angiostrongylus cantonensis</name>
    <name type="common">Rat lungworm</name>
    <dbReference type="NCBI Taxonomy" id="6313"/>
    <lineage>
        <taxon>Eukaryota</taxon>
        <taxon>Metazoa</taxon>
        <taxon>Ecdysozoa</taxon>
        <taxon>Nematoda</taxon>
        <taxon>Chromadorea</taxon>
        <taxon>Rhabditida</taxon>
        <taxon>Rhabditina</taxon>
        <taxon>Rhabditomorpha</taxon>
        <taxon>Strongyloidea</taxon>
        <taxon>Metastrongylidae</taxon>
        <taxon>Angiostrongylus</taxon>
    </lineage>
</organism>
<dbReference type="AlphaFoldDB" id="A0A0K0CUS7"/>
<dbReference type="Proteomes" id="UP000035642">
    <property type="component" value="Unassembled WGS sequence"/>
</dbReference>
<protein>
    <submittedName>
        <fullName evidence="14">Aa_trans domain-containing protein</fullName>
    </submittedName>
</protein>
<dbReference type="STRING" id="6313.A0A0K0CUS7"/>
<dbReference type="Gene3D" id="1.20.1730.10">
    <property type="entry name" value="Sodium/glucose cotransporter"/>
    <property type="match status" value="1"/>
</dbReference>
<comment type="similarity">
    <text evidence="2 11">Belongs to the sodium:solute symporter (SSF) (TC 2.A.21) family.</text>
</comment>
<evidence type="ECO:0000256" key="2">
    <source>
        <dbReference type="ARBA" id="ARBA00006434"/>
    </source>
</evidence>
<keyword evidence="5 12" id="KW-0812">Transmembrane</keyword>
<evidence type="ECO:0000256" key="1">
    <source>
        <dbReference type="ARBA" id="ARBA00004651"/>
    </source>
</evidence>
<evidence type="ECO:0000313" key="14">
    <source>
        <dbReference type="WBParaSite" id="ACAC_0000100801-mRNA-1"/>
    </source>
</evidence>
<keyword evidence="4" id="KW-1003">Cell membrane</keyword>